<feature type="non-terminal residue" evidence="1">
    <location>
        <position position="489"/>
    </location>
</feature>
<dbReference type="EMBL" id="JAWDJW010003489">
    <property type="protein sequence ID" value="KAK3076842.1"/>
    <property type="molecule type" value="Genomic_DNA"/>
</dbReference>
<reference evidence="1" key="1">
    <citation type="submission" date="2024-09" db="EMBL/GenBank/DDBJ databases">
        <title>Black Yeasts Isolated from many extreme environments.</title>
        <authorList>
            <person name="Coleine C."/>
            <person name="Stajich J.E."/>
            <person name="Selbmann L."/>
        </authorList>
    </citation>
    <scope>NUCLEOTIDE SEQUENCE</scope>
    <source>
        <strain evidence="1">CCFEE 5737</strain>
    </source>
</reference>
<protein>
    <submittedName>
        <fullName evidence="1">Uncharacterized protein</fullName>
    </submittedName>
</protein>
<name>A0ACC3DK23_9PEZI</name>
<sequence>MTHIFAKIEIPAPFIGPGSLQPQPVLYPGNMHRVSNLMSLASKVYAKEVPSVFTFLPGEIDSLVTQFFTISMEENASSDKREGGIGRLAFSRAFMPDCFYNSPRPNLCFDRLFAFYDENGDGIISLMEFLQGQAIIHRKVVAENVKFYPRLRCVFDGYDIDADGYVSRKDFLRMFRSYYALQREITASVVKLENEAMIAEGDEMITRSNRPLGAAFGTGDFAEEVDYWRPHETPTKHRDGNGDLRPEGNVVEADYSNHLDRFDVVELSTAFEKDHVCNLPEEECIRRSVHETWARRRFYTDEEEGAIEPDDYDEARWQDVEGQDYEVRDHDVDQNDEFPSKRSATPDTRTISPRSRSPSKVRFTDDLDDTRSNTSSSSRPSGERWGGYELPGPGKDVGRDVLYQLSQHGFNELLDPLFRPAEDLAVEVHMTAKERDRWRKEIAEFTKLKQAREADPLWATANAVSKNNSKTTIKKQPSTMPSRPVFPEI</sequence>
<accession>A0ACC3DK23</accession>
<keyword evidence="2" id="KW-1185">Reference proteome</keyword>
<gene>
    <name evidence="1" type="ORF">LTS18_011850</name>
</gene>
<comment type="caution">
    <text evidence="1">The sequence shown here is derived from an EMBL/GenBank/DDBJ whole genome shotgun (WGS) entry which is preliminary data.</text>
</comment>
<organism evidence="1 2">
    <name type="scientific">Coniosporium uncinatum</name>
    <dbReference type="NCBI Taxonomy" id="93489"/>
    <lineage>
        <taxon>Eukaryota</taxon>
        <taxon>Fungi</taxon>
        <taxon>Dikarya</taxon>
        <taxon>Ascomycota</taxon>
        <taxon>Pezizomycotina</taxon>
        <taxon>Dothideomycetes</taxon>
        <taxon>Dothideomycetes incertae sedis</taxon>
        <taxon>Coniosporium</taxon>
    </lineage>
</organism>
<proteinExistence type="predicted"/>
<dbReference type="Proteomes" id="UP001186974">
    <property type="component" value="Unassembled WGS sequence"/>
</dbReference>
<evidence type="ECO:0000313" key="2">
    <source>
        <dbReference type="Proteomes" id="UP001186974"/>
    </source>
</evidence>
<evidence type="ECO:0000313" key="1">
    <source>
        <dbReference type="EMBL" id="KAK3076842.1"/>
    </source>
</evidence>